<keyword evidence="2" id="KW-1185">Reference proteome</keyword>
<evidence type="ECO:0000313" key="1">
    <source>
        <dbReference type="EMBL" id="GLW91442.1"/>
    </source>
</evidence>
<organism evidence="1 2">
    <name type="scientific">Actinokineospora globicatena</name>
    <dbReference type="NCBI Taxonomy" id="103729"/>
    <lineage>
        <taxon>Bacteria</taxon>
        <taxon>Bacillati</taxon>
        <taxon>Actinomycetota</taxon>
        <taxon>Actinomycetes</taxon>
        <taxon>Pseudonocardiales</taxon>
        <taxon>Pseudonocardiaceae</taxon>
        <taxon>Actinokineospora</taxon>
    </lineage>
</organism>
<evidence type="ECO:0000313" key="2">
    <source>
        <dbReference type="Proteomes" id="UP001165042"/>
    </source>
</evidence>
<dbReference type="Gene3D" id="3.40.50.1820">
    <property type="entry name" value="alpha/beta hydrolase"/>
    <property type="match status" value="1"/>
</dbReference>
<dbReference type="AlphaFoldDB" id="A0A9W6V7K1"/>
<reference evidence="1" key="1">
    <citation type="submission" date="2023-02" db="EMBL/GenBank/DDBJ databases">
        <title>Actinokineospora globicatena NBRC 15670.</title>
        <authorList>
            <person name="Ichikawa N."/>
            <person name="Sato H."/>
            <person name="Tonouchi N."/>
        </authorList>
    </citation>
    <scope>NUCLEOTIDE SEQUENCE</scope>
    <source>
        <strain evidence="1">NBRC 15670</strain>
    </source>
</reference>
<sequence length="251" mass="25666">MPNQRNRAGWALDKDRGVSVTEPLMAVLLPGTGSDEVFVRSVFAGPLAAVGVALRTPAPEPGKDLVRAHLRALDETTGPVLVGGISLGAHLAASWAVRNPDRCAGLLLALPAWTGDPGAAPAAVTARYSGADVRARGTEAALASAVGGVEPWLADELSRAWTGHGAGLADSLLVAAEEPAPTPADLATLAVPAGVACCTDDPIHPVEIAQGWVDALPRAELGRTTLAALGADREALGRATVLAWLRARFRG</sequence>
<dbReference type="Proteomes" id="UP001165042">
    <property type="component" value="Unassembled WGS sequence"/>
</dbReference>
<gene>
    <name evidence="1" type="ORF">Aglo03_22580</name>
</gene>
<dbReference type="SUPFAM" id="SSF53474">
    <property type="entry name" value="alpha/beta-Hydrolases"/>
    <property type="match status" value="1"/>
</dbReference>
<name>A0A9W6V7K1_9PSEU</name>
<dbReference type="InterPro" id="IPR029058">
    <property type="entry name" value="AB_hydrolase_fold"/>
</dbReference>
<comment type="caution">
    <text evidence="1">The sequence shown here is derived from an EMBL/GenBank/DDBJ whole genome shotgun (WGS) entry which is preliminary data.</text>
</comment>
<proteinExistence type="predicted"/>
<protein>
    <submittedName>
        <fullName evidence="1">Thioesterase</fullName>
    </submittedName>
</protein>
<accession>A0A9W6V7K1</accession>
<dbReference type="EMBL" id="BSSD01000003">
    <property type="protein sequence ID" value="GLW91442.1"/>
    <property type="molecule type" value="Genomic_DNA"/>
</dbReference>